<dbReference type="Proteomes" id="UP000272942">
    <property type="component" value="Unassembled WGS sequence"/>
</dbReference>
<dbReference type="WBParaSite" id="ECPE_0001566101-mRNA-1">
    <property type="protein sequence ID" value="ECPE_0001566101-mRNA-1"/>
    <property type="gene ID" value="ECPE_0001566101"/>
</dbReference>
<evidence type="ECO:0000313" key="1">
    <source>
        <dbReference type="EMBL" id="VDP92893.1"/>
    </source>
</evidence>
<protein>
    <submittedName>
        <fullName evidence="3">DUF1618 domain-containing protein</fullName>
    </submittedName>
</protein>
<gene>
    <name evidence="1" type="ORF">ECPE_LOCUS15621</name>
</gene>
<accession>A0A183B8T6</accession>
<dbReference type="AlphaFoldDB" id="A0A183B8T6"/>
<sequence>MFRTPEWTYCIGCDVPPFEDVPDTRMDILIGCDVPETHWVLDQRVGGRRDPYAVRMIFGCVWTRVDILIGCDVP</sequence>
<keyword evidence="2" id="KW-1185">Reference proteome</keyword>
<reference evidence="3" key="1">
    <citation type="submission" date="2016-06" db="UniProtKB">
        <authorList>
            <consortium name="WormBaseParasite"/>
        </authorList>
    </citation>
    <scope>IDENTIFICATION</scope>
</reference>
<proteinExistence type="predicted"/>
<evidence type="ECO:0000313" key="3">
    <source>
        <dbReference type="WBParaSite" id="ECPE_0001566101-mRNA-1"/>
    </source>
</evidence>
<organism evidence="3">
    <name type="scientific">Echinostoma caproni</name>
    <dbReference type="NCBI Taxonomy" id="27848"/>
    <lineage>
        <taxon>Eukaryota</taxon>
        <taxon>Metazoa</taxon>
        <taxon>Spiralia</taxon>
        <taxon>Lophotrochozoa</taxon>
        <taxon>Platyhelminthes</taxon>
        <taxon>Trematoda</taxon>
        <taxon>Digenea</taxon>
        <taxon>Plagiorchiida</taxon>
        <taxon>Echinostomata</taxon>
        <taxon>Echinostomatoidea</taxon>
        <taxon>Echinostomatidae</taxon>
        <taxon>Echinostoma</taxon>
    </lineage>
</organism>
<evidence type="ECO:0000313" key="2">
    <source>
        <dbReference type="Proteomes" id="UP000272942"/>
    </source>
</evidence>
<name>A0A183B8T6_9TREM</name>
<dbReference type="OrthoDB" id="6283332at2759"/>
<reference evidence="1 2" key="2">
    <citation type="submission" date="2018-11" db="EMBL/GenBank/DDBJ databases">
        <authorList>
            <consortium name="Pathogen Informatics"/>
        </authorList>
    </citation>
    <scope>NUCLEOTIDE SEQUENCE [LARGE SCALE GENOMIC DNA]</scope>
    <source>
        <strain evidence="1 2">Egypt</strain>
    </source>
</reference>
<dbReference type="EMBL" id="UZAN01061202">
    <property type="protein sequence ID" value="VDP92893.1"/>
    <property type="molecule type" value="Genomic_DNA"/>
</dbReference>